<proteinExistence type="predicted"/>
<feature type="compositionally biased region" description="Low complexity" evidence="6">
    <location>
        <begin position="154"/>
        <end position="182"/>
    </location>
</feature>
<feature type="compositionally biased region" description="Basic and acidic residues" evidence="6">
    <location>
        <begin position="970"/>
        <end position="988"/>
    </location>
</feature>
<feature type="region of interest" description="Disordered" evidence="6">
    <location>
        <begin position="295"/>
        <end position="323"/>
    </location>
</feature>
<dbReference type="InterPro" id="IPR002110">
    <property type="entry name" value="Ankyrin_rpt"/>
</dbReference>
<evidence type="ECO:0000313" key="8">
    <source>
        <dbReference type="Proteomes" id="UP000593567"/>
    </source>
</evidence>
<dbReference type="EMBL" id="VXIV02002560">
    <property type="protein sequence ID" value="KAF6024545.1"/>
    <property type="molecule type" value="Genomic_DNA"/>
</dbReference>
<feature type="region of interest" description="Disordered" evidence="6">
    <location>
        <begin position="910"/>
        <end position="989"/>
    </location>
</feature>
<feature type="compositionally biased region" description="Polar residues" evidence="6">
    <location>
        <begin position="1077"/>
        <end position="1095"/>
    </location>
</feature>
<feature type="repeat" description="ANK" evidence="5">
    <location>
        <begin position="1343"/>
        <end position="1375"/>
    </location>
</feature>
<dbReference type="SMART" id="SM00248">
    <property type="entry name" value="ANK"/>
    <property type="match status" value="5"/>
</dbReference>
<name>A0A7J7JEJ8_BUGNE</name>
<evidence type="ECO:0000256" key="3">
    <source>
        <dbReference type="ARBA" id="ARBA00023043"/>
    </source>
</evidence>
<evidence type="ECO:0000256" key="6">
    <source>
        <dbReference type="SAM" id="MobiDB-lite"/>
    </source>
</evidence>
<feature type="region of interest" description="Disordered" evidence="6">
    <location>
        <begin position="1006"/>
        <end position="1026"/>
    </location>
</feature>
<feature type="repeat" description="ANK" evidence="5">
    <location>
        <begin position="1264"/>
        <end position="1289"/>
    </location>
</feature>
<protein>
    <submittedName>
        <fullName evidence="7">KANK1</fullName>
    </submittedName>
</protein>
<accession>A0A7J7JEJ8</accession>
<keyword evidence="4" id="KW-0175">Coiled coil</keyword>
<feature type="region of interest" description="Disordered" evidence="6">
    <location>
        <begin position="728"/>
        <end position="749"/>
    </location>
</feature>
<dbReference type="SUPFAM" id="SSF48403">
    <property type="entry name" value="Ankyrin repeat"/>
    <property type="match status" value="1"/>
</dbReference>
<sequence length="1476" mass="159985">MSAISSTNYMTATNHAAFNKIATLPAAADLQSSRMAATSLDDAINRLRSSKQEGGEKLHQAYVSSPLKGPVLSPRGITSANSGPSSLGGTQHHPHQFAVKETQATPGSFSKSYKTMLSPATPLSSNMIKQELSGPGVAASRKPAIPPQLQRQGSFSSPLSTCRTSSSPSRSSSTGSYGDSSRSPAAAAVIFDAQGKCTCCPFGYHVDIDFVNFSQDIHSPTATFNRPDRKTTASVGSLSPQSSYQGTTHYQNLFIDDMEERKKPVTADVYGTTQSQAPPLLSRTYVERSFVSPAPMGKVHDETHSSGSGSHLAKSDSTDTIDSATNYSNQIKTTRRIVTSTQLAETMATHLPDSDPKSAEILQGDTALTISAQSVKQIKNHMALSLQRMQELEEQVKVIPMMQERIVRLKADKKTLAEQLTDKSGVSCMRSIGVGDYDIHAEDTKIEKVIQTVVQEAPPKPSRCVGVGNYDVTVEYVTEAEAYHTMSEQVQRIKEKEIQAWIEEGEAALASKRAAMRSFGVGDGDVNAAPETIKVKETEVKTVYLEPVRPELRNVGLQVKPSMRDVCIEFSYQEEKPLTRSCGINVDIEDIIQEMKMQSSDSTDYSEVESGLLTMGQQTTWQLQKHVIQRRFMEAMHRGTQKDLVAFITGLLRRSVKSVGVTAKPETKESGMKTSSSLRGVDVGVSNDTVDVTVKPTVRMKDNFCAVRPSTRTQPTWTDLVLTCDSATNTQPETTDRASNTEPVAPQKQATVSTTLELRPAHRYTIVKELYTGHTGQATATITSNESQLPQSSSLKVTPARTFTSTKVIKTSSTSTANGAGVSELSKPQYVAGVSRSGEISKEYVDELLSSPKTEMSGGIEKISQMASSNAYAVKQAKGLVEDGGSVTEILHGVKTEPDVQKESIVTVTEQVSGTTPSDQLSTHSHSVTTHATSVSQRSGERIPALHSARNSSSTSRSSSTSHTAGTSQVHEEYSETLTRKGSGDEMQRMVSSSSRMFSTKLPDFSNYFSRESQPPPTGQAERMKRYDNSTYITTSTAEIERNKTEMSGDPLKARYNIDDLSKGTVSDVSIATHSVGSFSSQHQNSSKTHTQDSLRSIMKKDSASTPPRNITFAEQAEVTEVIEDVNDGISGGEDDKDADIYTDEESEVSFEEGTYDGRKGDVSYHCDHDQTTTSNLVKSKSQEEIDIDVELQAACSIVQQHLESGDMVPNTKMSSALSVIQQDWFKVASSQQANLKEVDGYMACFEDFSIELLEYIVNMTDGNGNAALHYAVSHCNFPIVKLIVDSGVADVNLQNKAGYTPIMLAALADVQTEDDRIAIQLLLSRGNVNLAASQFSAASTQAGQTALMLAVSHGRLEMVELLLESGADVNMKDDDGSTALMCATEHGHVDIVKTLLSHPDIDMSLKDTDGSTALEIALENSQKEISILLYAKEQANKANSTVLVKNKTSRIVSSANQSRNVNKASRVVTIAQGKY</sequence>
<keyword evidence="1" id="KW-0597">Phosphoprotein</keyword>
<evidence type="ECO:0000256" key="5">
    <source>
        <dbReference type="PROSITE-ProRule" id="PRU00023"/>
    </source>
</evidence>
<dbReference type="PROSITE" id="PS50297">
    <property type="entry name" value="ANK_REP_REGION"/>
    <property type="match status" value="3"/>
</dbReference>
<feature type="region of interest" description="Disordered" evidence="6">
    <location>
        <begin position="64"/>
        <end position="92"/>
    </location>
</feature>
<feature type="compositionally biased region" description="Low complexity" evidence="6">
    <location>
        <begin position="947"/>
        <end position="968"/>
    </location>
</feature>
<dbReference type="GO" id="GO:0030837">
    <property type="term" value="P:negative regulation of actin filament polymerization"/>
    <property type="evidence" value="ECO:0007669"/>
    <property type="project" value="InterPro"/>
</dbReference>
<dbReference type="GO" id="GO:0005856">
    <property type="term" value="C:cytoskeleton"/>
    <property type="evidence" value="ECO:0007669"/>
    <property type="project" value="TreeGrafter"/>
</dbReference>
<feature type="repeat" description="ANK" evidence="5">
    <location>
        <begin position="1376"/>
        <end position="1399"/>
    </location>
</feature>
<evidence type="ECO:0000256" key="1">
    <source>
        <dbReference type="ARBA" id="ARBA00022553"/>
    </source>
</evidence>
<evidence type="ECO:0000256" key="4">
    <source>
        <dbReference type="ARBA" id="ARBA00023054"/>
    </source>
</evidence>
<dbReference type="FunFam" id="1.25.40.20:FF:000017">
    <property type="entry name" value="KN motif and ankyrin repeat domain-containing protein 1"/>
    <property type="match status" value="1"/>
</dbReference>
<evidence type="ECO:0000313" key="7">
    <source>
        <dbReference type="EMBL" id="KAF6024545.1"/>
    </source>
</evidence>
<evidence type="ECO:0000256" key="2">
    <source>
        <dbReference type="ARBA" id="ARBA00022737"/>
    </source>
</evidence>
<keyword evidence="8" id="KW-1185">Reference proteome</keyword>
<dbReference type="InterPro" id="IPR036770">
    <property type="entry name" value="Ankyrin_rpt-contain_sf"/>
</dbReference>
<feature type="compositionally biased region" description="Low complexity" evidence="6">
    <location>
        <begin position="922"/>
        <end position="936"/>
    </location>
</feature>
<gene>
    <name evidence="7" type="ORF">EB796_017149</name>
</gene>
<dbReference type="Pfam" id="PF13637">
    <property type="entry name" value="Ank_4"/>
    <property type="match status" value="1"/>
</dbReference>
<comment type="caution">
    <text evidence="7">The sequence shown here is derived from an EMBL/GenBank/DDBJ whole genome shotgun (WGS) entry which is preliminary data.</text>
</comment>
<dbReference type="GO" id="GO:0005737">
    <property type="term" value="C:cytoplasm"/>
    <property type="evidence" value="ECO:0007669"/>
    <property type="project" value="TreeGrafter"/>
</dbReference>
<dbReference type="PANTHER" id="PTHR24168">
    <property type="entry name" value="KN MOTIF AND ANKYRIN REPEAT DOMAIN-CONTAINING"/>
    <property type="match status" value="1"/>
</dbReference>
<dbReference type="Proteomes" id="UP000593567">
    <property type="component" value="Unassembled WGS sequence"/>
</dbReference>
<feature type="region of interest" description="Disordered" evidence="6">
    <location>
        <begin position="1077"/>
        <end position="1109"/>
    </location>
</feature>
<feature type="region of interest" description="Disordered" evidence="6">
    <location>
        <begin position="132"/>
        <end position="182"/>
    </location>
</feature>
<keyword evidence="3 5" id="KW-0040">ANK repeat</keyword>
<feature type="compositionally biased region" description="Polar residues" evidence="6">
    <location>
        <begin position="910"/>
        <end position="921"/>
    </location>
</feature>
<dbReference type="Pfam" id="PF12796">
    <property type="entry name" value="Ank_2"/>
    <property type="match status" value="1"/>
</dbReference>
<dbReference type="InterPro" id="IPR047184">
    <property type="entry name" value="KANK1-4"/>
</dbReference>
<dbReference type="Gene3D" id="1.25.40.20">
    <property type="entry name" value="Ankyrin repeat-containing domain"/>
    <property type="match status" value="1"/>
</dbReference>
<organism evidence="7 8">
    <name type="scientific">Bugula neritina</name>
    <name type="common">Brown bryozoan</name>
    <name type="synonym">Sertularia neritina</name>
    <dbReference type="NCBI Taxonomy" id="10212"/>
    <lineage>
        <taxon>Eukaryota</taxon>
        <taxon>Metazoa</taxon>
        <taxon>Spiralia</taxon>
        <taxon>Lophotrochozoa</taxon>
        <taxon>Bryozoa</taxon>
        <taxon>Gymnolaemata</taxon>
        <taxon>Cheilostomatida</taxon>
        <taxon>Flustrina</taxon>
        <taxon>Buguloidea</taxon>
        <taxon>Bugulidae</taxon>
        <taxon>Bugula</taxon>
    </lineage>
</organism>
<dbReference type="PANTHER" id="PTHR24168:SF21">
    <property type="entry name" value="KANK, ISOFORM D"/>
    <property type="match status" value="1"/>
</dbReference>
<reference evidence="7" key="1">
    <citation type="submission" date="2020-06" db="EMBL/GenBank/DDBJ databases">
        <title>Draft genome of Bugula neritina, a colonial animal packing powerful symbionts and potential medicines.</title>
        <authorList>
            <person name="Rayko M."/>
        </authorList>
    </citation>
    <scope>NUCLEOTIDE SEQUENCE [LARGE SCALE GENOMIC DNA]</scope>
    <source>
        <strain evidence="7">Kwan_BN1</strain>
    </source>
</reference>
<dbReference type="OrthoDB" id="5406014at2759"/>
<feature type="compositionally biased region" description="Polar residues" evidence="6">
    <location>
        <begin position="76"/>
        <end position="89"/>
    </location>
</feature>
<dbReference type="PROSITE" id="PS50088">
    <property type="entry name" value="ANK_REPEAT"/>
    <property type="match status" value="3"/>
</dbReference>
<keyword evidence="2" id="KW-0677">Repeat</keyword>